<accession>A0A6F8Y064</accession>
<dbReference type="RefSeq" id="WP_173039375.1">
    <property type="nucleotide sequence ID" value="NZ_AP022870.1"/>
</dbReference>
<reference evidence="1 2" key="2">
    <citation type="submission" date="2020-03" db="EMBL/GenBank/DDBJ databases">
        <authorList>
            <person name="Ichikawa N."/>
            <person name="Kimura A."/>
            <person name="Kitahashi Y."/>
            <person name="Uohara A."/>
        </authorList>
    </citation>
    <scope>NUCLEOTIDE SEQUENCE [LARGE SCALE GENOMIC DNA]</scope>
    <source>
        <strain evidence="1 2">NBRC 107702</strain>
    </source>
</reference>
<evidence type="ECO:0000313" key="1">
    <source>
        <dbReference type="EMBL" id="BCB79429.1"/>
    </source>
</evidence>
<reference evidence="1 2" key="1">
    <citation type="submission" date="2020-03" db="EMBL/GenBank/DDBJ databases">
        <title>Whole genome shotgun sequence of Phytohabitans flavus NBRC 107702.</title>
        <authorList>
            <person name="Komaki H."/>
            <person name="Tamura T."/>
        </authorList>
    </citation>
    <scope>NUCLEOTIDE SEQUENCE [LARGE SCALE GENOMIC DNA]</scope>
    <source>
        <strain evidence="1 2">NBRC 107702</strain>
    </source>
</reference>
<dbReference type="KEGG" id="pfla:Pflav_058390"/>
<dbReference type="InterPro" id="IPR036291">
    <property type="entry name" value="NAD(P)-bd_dom_sf"/>
</dbReference>
<evidence type="ECO:0000313" key="2">
    <source>
        <dbReference type="Proteomes" id="UP000502508"/>
    </source>
</evidence>
<protein>
    <submittedName>
        <fullName evidence="1">Uncharacterized protein</fullName>
    </submittedName>
</protein>
<dbReference type="InterPro" id="IPR023401">
    <property type="entry name" value="ODC_N"/>
</dbReference>
<dbReference type="EMBL" id="AP022870">
    <property type="protein sequence ID" value="BCB79429.1"/>
    <property type="molecule type" value="Genomic_DNA"/>
</dbReference>
<dbReference type="Proteomes" id="UP000502508">
    <property type="component" value="Chromosome"/>
</dbReference>
<dbReference type="SUPFAM" id="SSF51735">
    <property type="entry name" value="NAD(P)-binding Rossmann-fold domains"/>
    <property type="match status" value="1"/>
</dbReference>
<gene>
    <name evidence="1" type="ORF">Pflav_058390</name>
</gene>
<organism evidence="1 2">
    <name type="scientific">Phytohabitans flavus</name>
    <dbReference type="NCBI Taxonomy" id="1076124"/>
    <lineage>
        <taxon>Bacteria</taxon>
        <taxon>Bacillati</taxon>
        <taxon>Actinomycetota</taxon>
        <taxon>Actinomycetes</taxon>
        <taxon>Micromonosporales</taxon>
        <taxon>Micromonosporaceae</taxon>
    </lineage>
</organism>
<dbReference type="AlphaFoldDB" id="A0A6F8Y064"/>
<dbReference type="Gene3D" id="3.40.50.720">
    <property type="entry name" value="NAD(P)-binding Rossmann-like Domain"/>
    <property type="match status" value="1"/>
</dbReference>
<name>A0A6F8Y064_9ACTN</name>
<proteinExistence type="predicted"/>
<dbReference type="Gene3D" id="3.30.1780.10">
    <property type="entry name" value="ornithine cyclodeaminase, domain 1"/>
    <property type="match status" value="1"/>
</dbReference>
<keyword evidence="2" id="KW-1185">Reference proteome</keyword>
<sequence length="92" mass="9046">MAAGKYVPDSIDAATASGEPHHALEAGLLDVGSVCGELPAVASVRLAGRTADDELIAADLTGLGVQDAAVAALADRLGDEHGAGRDVPLGDS</sequence>